<reference evidence="1 2" key="1">
    <citation type="submission" date="2019-09" db="EMBL/GenBank/DDBJ databases">
        <authorList>
            <person name="Chandra G."/>
            <person name="Truman W A."/>
        </authorList>
    </citation>
    <scope>NUCLEOTIDE SEQUENCE [LARGE SCALE GENOMIC DNA]</scope>
    <source>
        <strain evidence="1">PS847</strain>
    </source>
</reference>
<accession>A0A5E7I3J0</accession>
<gene>
    <name evidence="1" type="ORF">PS847_01271</name>
</gene>
<dbReference type="Proteomes" id="UP000326067">
    <property type="component" value="Unassembled WGS sequence"/>
</dbReference>
<name>A0A5E7I3J0_PSEFL</name>
<dbReference type="EMBL" id="CABVIC010000001">
    <property type="protein sequence ID" value="VVO70336.1"/>
    <property type="molecule type" value="Genomic_DNA"/>
</dbReference>
<evidence type="ECO:0000313" key="2">
    <source>
        <dbReference type="Proteomes" id="UP000326067"/>
    </source>
</evidence>
<evidence type="ECO:0000313" key="1">
    <source>
        <dbReference type="EMBL" id="VVO70336.1"/>
    </source>
</evidence>
<proteinExistence type="predicted"/>
<sequence>MSCYICGNSVAPVVLPDSEEIPCPECGRYRITGTATELLKRNILKFDIYLSRRWLADQQGSGIIPLIDSNITGRLMLH</sequence>
<protein>
    <submittedName>
        <fullName evidence="1">Uncharacterized protein</fullName>
    </submittedName>
</protein>
<organism evidence="1 2">
    <name type="scientific">Pseudomonas fluorescens</name>
    <dbReference type="NCBI Taxonomy" id="294"/>
    <lineage>
        <taxon>Bacteria</taxon>
        <taxon>Pseudomonadati</taxon>
        <taxon>Pseudomonadota</taxon>
        <taxon>Gammaproteobacteria</taxon>
        <taxon>Pseudomonadales</taxon>
        <taxon>Pseudomonadaceae</taxon>
        <taxon>Pseudomonas</taxon>
    </lineage>
</organism>
<dbReference type="AlphaFoldDB" id="A0A5E7I3J0"/>